<comment type="caution">
    <text evidence="2">The sequence shown here is derived from an EMBL/GenBank/DDBJ whole genome shotgun (WGS) entry which is preliminary data.</text>
</comment>
<protein>
    <submittedName>
        <fullName evidence="2">Uncharacterized protein</fullName>
    </submittedName>
</protein>
<reference evidence="2" key="1">
    <citation type="journal article" date="2019" name="bioRxiv">
        <title>The Genome of the Zebra Mussel, Dreissena polymorpha: A Resource for Invasive Species Research.</title>
        <authorList>
            <person name="McCartney M.A."/>
            <person name="Auch B."/>
            <person name="Kono T."/>
            <person name="Mallez S."/>
            <person name="Zhang Y."/>
            <person name="Obille A."/>
            <person name="Becker A."/>
            <person name="Abrahante J.E."/>
            <person name="Garbe J."/>
            <person name="Badalamenti J.P."/>
            <person name="Herman A."/>
            <person name="Mangelson H."/>
            <person name="Liachko I."/>
            <person name="Sullivan S."/>
            <person name="Sone E.D."/>
            <person name="Koren S."/>
            <person name="Silverstein K.A.T."/>
            <person name="Beckman K.B."/>
            <person name="Gohl D.M."/>
        </authorList>
    </citation>
    <scope>NUCLEOTIDE SEQUENCE</scope>
    <source>
        <strain evidence="2">Duluth1</strain>
        <tissue evidence="2">Whole animal</tissue>
    </source>
</reference>
<dbReference type="Proteomes" id="UP000828390">
    <property type="component" value="Unassembled WGS sequence"/>
</dbReference>
<proteinExistence type="predicted"/>
<feature type="compositionally biased region" description="Polar residues" evidence="1">
    <location>
        <begin position="1"/>
        <end position="10"/>
    </location>
</feature>
<accession>A0A9D4KX82</accession>
<dbReference type="EMBL" id="JAIWYP010000003">
    <property type="protein sequence ID" value="KAH3847234.1"/>
    <property type="molecule type" value="Genomic_DNA"/>
</dbReference>
<name>A0A9D4KX82_DREPO</name>
<evidence type="ECO:0000256" key="1">
    <source>
        <dbReference type="SAM" id="MobiDB-lite"/>
    </source>
</evidence>
<keyword evidence="3" id="KW-1185">Reference proteome</keyword>
<evidence type="ECO:0000313" key="3">
    <source>
        <dbReference type="Proteomes" id="UP000828390"/>
    </source>
</evidence>
<evidence type="ECO:0000313" key="2">
    <source>
        <dbReference type="EMBL" id="KAH3847234.1"/>
    </source>
</evidence>
<organism evidence="2 3">
    <name type="scientific">Dreissena polymorpha</name>
    <name type="common">Zebra mussel</name>
    <name type="synonym">Mytilus polymorpha</name>
    <dbReference type="NCBI Taxonomy" id="45954"/>
    <lineage>
        <taxon>Eukaryota</taxon>
        <taxon>Metazoa</taxon>
        <taxon>Spiralia</taxon>
        <taxon>Lophotrochozoa</taxon>
        <taxon>Mollusca</taxon>
        <taxon>Bivalvia</taxon>
        <taxon>Autobranchia</taxon>
        <taxon>Heteroconchia</taxon>
        <taxon>Euheterodonta</taxon>
        <taxon>Imparidentia</taxon>
        <taxon>Neoheterodontei</taxon>
        <taxon>Myida</taxon>
        <taxon>Dreissenoidea</taxon>
        <taxon>Dreissenidae</taxon>
        <taxon>Dreissena</taxon>
    </lineage>
</organism>
<sequence length="84" mass="9211">MKQQVHTGMSQQEQFEKHHQHQGITVNVDKLKDVTSFKYLGATCLRKVPVPLRAMATAAIVSLSKLWTSSSIASIPSPGYTSPS</sequence>
<dbReference type="AlphaFoldDB" id="A0A9D4KX82"/>
<reference evidence="2" key="2">
    <citation type="submission" date="2020-11" db="EMBL/GenBank/DDBJ databases">
        <authorList>
            <person name="McCartney M.A."/>
            <person name="Auch B."/>
            <person name="Kono T."/>
            <person name="Mallez S."/>
            <person name="Becker A."/>
            <person name="Gohl D.M."/>
            <person name="Silverstein K.A.T."/>
            <person name="Koren S."/>
            <person name="Bechman K.B."/>
            <person name="Herman A."/>
            <person name="Abrahante J.E."/>
            <person name="Garbe J."/>
        </authorList>
    </citation>
    <scope>NUCLEOTIDE SEQUENCE</scope>
    <source>
        <strain evidence="2">Duluth1</strain>
        <tissue evidence="2">Whole animal</tissue>
    </source>
</reference>
<feature type="region of interest" description="Disordered" evidence="1">
    <location>
        <begin position="1"/>
        <end position="22"/>
    </location>
</feature>
<gene>
    <name evidence="2" type="ORF">DPMN_089552</name>
</gene>